<comment type="caution">
    <text evidence="2">The sequence shown here is derived from an EMBL/GenBank/DDBJ whole genome shotgun (WGS) entry which is preliminary data.</text>
</comment>
<name>A0A3L6QXC0_PANMI</name>
<dbReference type="InterPro" id="IPR002182">
    <property type="entry name" value="NB-ARC"/>
</dbReference>
<dbReference type="EMBL" id="PQIB02000011">
    <property type="protein sequence ID" value="RLM87771.1"/>
    <property type="molecule type" value="Genomic_DNA"/>
</dbReference>
<feature type="domain" description="NB-ARC" evidence="1">
    <location>
        <begin position="189"/>
        <end position="329"/>
    </location>
</feature>
<proteinExistence type="predicted"/>
<dbReference type="Pfam" id="PF00931">
    <property type="entry name" value="NB-ARC"/>
    <property type="match status" value="1"/>
</dbReference>
<dbReference type="OrthoDB" id="601224at2759"/>
<evidence type="ECO:0000259" key="1">
    <source>
        <dbReference type="Pfam" id="PF00931"/>
    </source>
</evidence>
<dbReference type="GO" id="GO:0043531">
    <property type="term" value="F:ADP binding"/>
    <property type="evidence" value="ECO:0007669"/>
    <property type="project" value="InterPro"/>
</dbReference>
<dbReference type="SUPFAM" id="SSF52540">
    <property type="entry name" value="P-loop containing nucleoside triphosphate hydrolases"/>
    <property type="match status" value="1"/>
</dbReference>
<dbReference type="STRING" id="4540.A0A3L6QXC0"/>
<organism evidence="2 3">
    <name type="scientific">Panicum miliaceum</name>
    <name type="common">Proso millet</name>
    <name type="synonym">Broomcorn millet</name>
    <dbReference type="NCBI Taxonomy" id="4540"/>
    <lineage>
        <taxon>Eukaryota</taxon>
        <taxon>Viridiplantae</taxon>
        <taxon>Streptophyta</taxon>
        <taxon>Embryophyta</taxon>
        <taxon>Tracheophyta</taxon>
        <taxon>Spermatophyta</taxon>
        <taxon>Magnoliopsida</taxon>
        <taxon>Liliopsida</taxon>
        <taxon>Poales</taxon>
        <taxon>Poaceae</taxon>
        <taxon>PACMAD clade</taxon>
        <taxon>Panicoideae</taxon>
        <taxon>Panicodae</taxon>
        <taxon>Paniceae</taxon>
        <taxon>Panicinae</taxon>
        <taxon>Panicum</taxon>
        <taxon>Panicum sect. Panicum</taxon>
    </lineage>
</organism>
<dbReference type="PANTHER" id="PTHR33377:SF92">
    <property type="entry name" value="NB-ARC DOMAIN-CONTAINING PROTEIN"/>
    <property type="match status" value="1"/>
</dbReference>
<keyword evidence="3" id="KW-1185">Reference proteome</keyword>
<protein>
    <recommendedName>
        <fullName evidence="1">NB-ARC domain-containing protein</fullName>
    </recommendedName>
</protein>
<accession>A0A3L6QXC0</accession>
<evidence type="ECO:0000313" key="3">
    <source>
        <dbReference type="Proteomes" id="UP000275267"/>
    </source>
</evidence>
<dbReference type="Gene3D" id="3.40.50.300">
    <property type="entry name" value="P-loop containing nucleotide triphosphate hydrolases"/>
    <property type="match status" value="1"/>
</dbReference>
<reference evidence="3" key="1">
    <citation type="journal article" date="2019" name="Nat. Commun.">
        <title>The genome of broomcorn millet.</title>
        <authorList>
            <person name="Zou C."/>
            <person name="Miki D."/>
            <person name="Li D."/>
            <person name="Tang Q."/>
            <person name="Xiao L."/>
            <person name="Rajput S."/>
            <person name="Deng P."/>
            <person name="Jia W."/>
            <person name="Huang R."/>
            <person name="Zhang M."/>
            <person name="Sun Y."/>
            <person name="Hu J."/>
            <person name="Fu X."/>
            <person name="Schnable P.S."/>
            <person name="Li F."/>
            <person name="Zhang H."/>
            <person name="Feng B."/>
            <person name="Zhu X."/>
            <person name="Liu R."/>
            <person name="Schnable J.C."/>
            <person name="Zhu J.-K."/>
            <person name="Zhang H."/>
        </authorList>
    </citation>
    <scope>NUCLEOTIDE SEQUENCE [LARGE SCALE GENOMIC DNA]</scope>
</reference>
<dbReference type="PANTHER" id="PTHR33377">
    <property type="entry name" value="OS10G0134700 PROTEIN-RELATED"/>
    <property type="match status" value="1"/>
</dbReference>
<evidence type="ECO:0000313" key="2">
    <source>
        <dbReference type="EMBL" id="RLM87771.1"/>
    </source>
</evidence>
<dbReference type="InterPro" id="IPR027417">
    <property type="entry name" value="P-loop_NTPase"/>
</dbReference>
<sequence length="494" mass="56920">MDNFLSAVLGELTTRSISFFISKCSKLQEHDVEDHLHRALVRAQVILDEAMGRQITNQAMLRQLDILRGTMHQGYYMLDTFRYQSHDEEDAKDQIVSQSLYLSKVNPLKYFCSSNRNTQILEQLQKVLDNLSSMILDMEEVVIFFTSYSRLYRQPYSMHVLLGNCMFGRQMEAELAIKFLLHTQPQGYEELEVLPIVGPNKVGKSTLVAHVCKDERVYGHFSEILLLHDHDFTDAELAFREGCAMKHQNHMSSSNNDKRLLVVVELAGDLNDDAWDRLYSAYKSCLPRGSKIIVTSRSDKVVRFGTTQALTLKHLPAEAYWYFFKTITFGSMDPETQPRFLQLAMEISRMQNGSLNGANIISSLLRDNFDIHFWCKIATFLRGFIQKSLSKFGETPFDLLYQNRPVEFGRMATSSEKFLVSYQYECSSQEEIPKIRIQDVMFGSVKPHGKIDILLWRAQIPPYYSYVYTCSAIQELKATGAKRKRSMKNGVTPR</sequence>
<gene>
    <name evidence="2" type="ORF">C2845_PM04G00220</name>
</gene>
<dbReference type="Proteomes" id="UP000275267">
    <property type="component" value="Unassembled WGS sequence"/>
</dbReference>
<dbReference type="AlphaFoldDB" id="A0A3L6QXC0"/>